<name>A0A494XYA0_9BACL</name>
<dbReference type="InterPro" id="IPR036291">
    <property type="entry name" value="NAD(P)-bd_dom_sf"/>
</dbReference>
<gene>
    <name evidence="2" type="ORF">D7Z26_15120</name>
</gene>
<sequence length="281" mass="31038">MQTIAVTGGSGKLGTWVIEELISEGYRVVSIDEKSSDRVRCKQLKVNLSDFGQVVGALQGADAIIHLAAIPAPIGFTNETIFSNNVRSAYNVLEAASALGIRKVVIGSSESAYGFCWSPEPFSPDFVPVDESHPLVPRECYGLSKAVAEQSGEMFSRRDGMRVMALRYAMIVAPHEYKGLTPGKPERYYKMLWSYVDIRDAVQATLAALRSEAEGFHALNIAADDSLCDQPSERILDDYHPEIAERRGKLDGRAGIVSNEKAKRVLGWKPSYSWEQYKETL</sequence>
<comment type="caution">
    <text evidence="2">The sequence shown here is derived from an EMBL/GenBank/DDBJ whole genome shotgun (WGS) entry which is preliminary data.</text>
</comment>
<keyword evidence="3" id="KW-1185">Reference proteome</keyword>
<dbReference type="SUPFAM" id="SSF51735">
    <property type="entry name" value="NAD(P)-binding Rossmann-fold domains"/>
    <property type="match status" value="1"/>
</dbReference>
<protein>
    <submittedName>
        <fullName evidence="2">NAD(P)-dependent oxidoreductase</fullName>
    </submittedName>
</protein>
<dbReference type="PANTHER" id="PTHR43245:SF55">
    <property type="entry name" value="NAD(P)-BINDING DOMAIN-CONTAINING PROTEIN"/>
    <property type="match status" value="1"/>
</dbReference>
<dbReference type="InterPro" id="IPR001509">
    <property type="entry name" value="Epimerase_deHydtase"/>
</dbReference>
<proteinExistence type="predicted"/>
<evidence type="ECO:0000313" key="2">
    <source>
        <dbReference type="EMBL" id="RKP53064.1"/>
    </source>
</evidence>
<dbReference type="EMBL" id="RBZM01000006">
    <property type="protein sequence ID" value="RKP53064.1"/>
    <property type="molecule type" value="Genomic_DNA"/>
</dbReference>
<dbReference type="Gene3D" id="3.40.50.720">
    <property type="entry name" value="NAD(P)-binding Rossmann-like Domain"/>
    <property type="match status" value="1"/>
</dbReference>
<dbReference type="PANTHER" id="PTHR43245">
    <property type="entry name" value="BIFUNCTIONAL POLYMYXIN RESISTANCE PROTEIN ARNA"/>
    <property type="match status" value="1"/>
</dbReference>
<evidence type="ECO:0000313" key="3">
    <source>
        <dbReference type="Proteomes" id="UP000282076"/>
    </source>
</evidence>
<organism evidence="2 3">
    <name type="scientific">Cohnella endophytica</name>
    <dbReference type="NCBI Taxonomy" id="2419778"/>
    <lineage>
        <taxon>Bacteria</taxon>
        <taxon>Bacillati</taxon>
        <taxon>Bacillota</taxon>
        <taxon>Bacilli</taxon>
        <taxon>Bacillales</taxon>
        <taxon>Paenibacillaceae</taxon>
        <taxon>Cohnella</taxon>
    </lineage>
</organism>
<dbReference type="Proteomes" id="UP000282076">
    <property type="component" value="Unassembled WGS sequence"/>
</dbReference>
<dbReference type="OrthoDB" id="9801056at2"/>
<dbReference type="RefSeq" id="WP_120977808.1">
    <property type="nucleotide sequence ID" value="NZ_RBZM01000006.1"/>
</dbReference>
<dbReference type="InterPro" id="IPR050177">
    <property type="entry name" value="Lipid_A_modif_metabolic_enz"/>
</dbReference>
<feature type="domain" description="NAD-dependent epimerase/dehydratase" evidence="1">
    <location>
        <begin position="4"/>
        <end position="222"/>
    </location>
</feature>
<accession>A0A494XYA0</accession>
<dbReference type="Pfam" id="PF01370">
    <property type="entry name" value="Epimerase"/>
    <property type="match status" value="1"/>
</dbReference>
<dbReference type="AlphaFoldDB" id="A0A494XYA0"/>
<reference evidence="2 3" key="1">
    <citation type="submission" date="2018-10" db="EMBL/GenBank/DDBJ databases">
        <title>Cohnella sp. M2MS4P-1, whole genome shotgun sequence.</title>
        <authorList>
            <person name="Tuo L."/>
        </authorList>
    </citation>
    <scope>NUCLEOTIDE SEQUENCE [LARGE SCALE GENOMIC DNA]</scope>
    <source>
        <strain evidence="2 3">M2MS4P-1</strain>
    </source>
</reference>
<evidence type="ECO:0000259" key="1">
    <source>
        <dbReference type="Pfam" id="PF01370"/>
    </source>
</evidence>